<reference evidence="4" key="1">
    <citation type="journal article" date="2023" name="Int. J. Mol. Sci.">
        <title>Metagenomics Revealed a New Genus 'Candidatus Thiocaldithrix dubininis' gen. nov., sp. nov. and a New Species 'Candidatus Thiothrix putei' sp. nov. in the Family Thiotrichaceae, Some Members of Which Have Traits of Both Na+- and H+-Motive Energetics.</title>
        <authorList>
            <person name="Ravin N.V."/>
            <person name="Muntyan M.S."/>
            <person name="Smolyakov D.D."/>
            <person name="Rudenko T.S."/>
            <person name="Beletsky A.V."/>
            <person name="Mardanov A.V."/>
            <person name="Grabovich M.Y."/>
        </authorList>
    </citation>
    <scope>NUCLEOTIDE SEQUENCE</scope>
    <source>
        <strain evidence="4">GKL-01</strain>
    </source>
</reference>
<reference evidence="4" key="2">
    <citation type="submission" date="2023-04" db="EMBL/GenBank/DDBJ databases">
        <authorList>
            <person name="Beletskiy A.V."/>
            <person name="Mardanov A.V."/>
            <person name="Ravin N.V."/>
        </authorList>
    </citation>
    <scope>NUCLEOTIDE SEQUENCE</scope>
    <source>
        <strain evidence="4">GKL-01</strain>
    </source>
</reference>
<protein>
    <submittedName>
        <fullName evidence="4">DUF4124 domain-containing protein</fullName>
    </submittedName>
</protein>
<evidence type="ECO:0000259" key="2">
    <source>
        <dbReference type="Pfam" id="PF13511"/>
    </source>
</evidence>
<dbReference type="InterPro" id="IPR049034">
    <property type="entry name" value="T3S_SPI-1_N0"/>
</dbReference>
<feature type="signal peptide" evidence="1">
    <location>
        <begin position="1"/>
        <end position="25"/>
    </location>
</feature>
<proteinExistence type="predicted"/>
<feature type="domain" description="SPI-1 type 3 secretion system secretin N0" evidence="3">
    <location>
        <begin position="40"/>
        <end position="102"/>
    </location>
</feature>
<dbReference type="AlphaFoldDB" id="A0AA95H9B8"/>
<dbReference type="InterPro" id="IPR038591">
    <property type="entry name" value="NolW-like_sf"/>
</dbReference>
<gene>
    <name evidence="4" type="ORF">QJT80_04635</name>
</gene>
<evidence type="ECO:0000256" key="1">
    <source>
        <dbReference type="SAM" id="SignalP"/>
    </source>
</evidence>
<feature type="domain" description="DUF4124" evidence="2">
    <location>
        <begin position="174"/>
        <end position="192"/>
    </location>
</feature>
<dbReference type="EMBL" id="CP124755">
    <property type="protein sequence ID" value="WGZ91765.1"/>
    <property type="molecule type" value="Genomic_DNA"/>
</dbReference>
<evidence type="ECO:0000313" key="4">
    <source>
        <dbReference type="EMBL" id="WGZ91765.1"/>
    </source>
</evidence>
<feature type="chain" id="PRO_5041717332" evidence="1">
    <location>
        <begin position="26"/>
        <end position="224"/>
    </location>
</feature>
<dbReference type="Gene3D" id="3.30.1370.120">
    <property type="match status" value="1"/>
</dbReference>
<evidence type="ECO:0000259" key="3">
    <source>
        <dbReference type="Pfam" id="PF21304"/>
    </source>
</evidence>
<sequence length="224" mass="25547">MNRIFNAIHALLFSLIASISLASQAAPLPWKGQYSHFSDQEPLSEVLKALASEHSTPIVISPKIKEVVSLHYKEIEPTVLLKELAKNYGLIWYYDKQSLYIYKKDEVQNGSVSMRKMSPADFTAALQRLEVLDDQFQWQASEVDNIVYFTGPERFVSAVLDMAKVMDTQQLDRQQIYRWVDKKGVVNFSSDKPLSTKNPNVDIQAKDQFPGFTVVDVVKDNDKK</sequence>
<accession>A0AA95H9B8</accession>
<dbReference type="Gene3D" id="3.55.50.30">
    <property type="match status" value="1"/>
</dbReference>
<keyword evidence="1" id="KW-0732">Signal</keyword>
<name>A0AA95H9B8_9GAMM</name>
<dbReference type="KEGG" id="tdu:QJT80_04635"/>
<dbReference type="Pfam" id="PF21304">
    <property type="entry name" value="T3S_SPI-1_N0"/>
    <property type="match status" value="1"/>
</dbReference>
<dbReference type="InterPro" id="IPR025392">
    <property type="entry name" value="DUF4124"/>
</dbReference>
<organism evidence="4">
    <name type="scientific">Candidatus Thiocaldithrix dubininis</name>
    <dbReference type="NCBI Taxonomy" id="3080823"/>
    <lineage>
        <taxon>Bacteria</taxon>
        <taxon>Pseudomonadati</taxon>
        <taxon>Pseudomonadota</taxon>
        <taxon>Gammaproteobacteria</taxon>
        <taxon>Thiotrichales</taxon>
        <taxon>Thiotrichaceae</taxon>
        <taxon>Candidatus Thiocaldithrix</taxon>
    </lineage>
</organism>
<dbReference type="Pfam" id="PF13511">
    <property type="entry name" value="DUF4124"/>
    <property type="match status" value="1"/>
</dbReference>
<dbReference type="Proteomes" id="UP001300672">
    <property type="component" value="Chromosome"/>
</dbReference>